<reference evidence="1" key="1">
    <citation type="journal article" date="2023" name="G3 (Bethesda)">
        <title>A reference genome for the long-term kleptoplast-retaining sea slug Elysia crispata morphotype clarki.</title>
        <authorList>
            <person name="Eastman K.E."/>
            <person name="Pendleton A.L."/>
            <person name="Shaikh M.A."/>
            <person name="Suttiyut T."/>
            <person name="Ogas R."/>
            <person name="Tomko P."/>
            <person name="Gavelis G."/>
            <person name="Widhalm J.R."/>
            <person name="Wisecaver J.H."/>
        </authorList>
    </citation>
    <scope>NUCLEOTIDE SEQUENCE</scope>
    <source>
        <strain evidence="1">ECLA1</strain>
    </source>
</reference>
<protein>
    <submittedName>
        <fullName evidence="1">Uncharacterized protein</fullName>
    </submittedName>
</protein>
<keyword evidence="2" id="KW-1185">Reference proteome</keyword>
<evidence type="ECO:0000313" key="1">
    <source>
        <dbReference type="EMBL" id="KAK3802575.1"/>
    </source>
</evidence>
<organism evidence="1 2">
    <name type="scientific">Elysia crispata</name>
    <name type="common">lettuce slug</name>
    <dbReference type="NCBI Taxonomy" id="231223"/>
    <lineage>
        <taxon>Eukaryota</taxon>
        <taxon>Metazoa</taxon>
        <taxon>Spiralia</taxon>
        <taxon>Lophotrochozoa</taxon>
        <taxon>Mollusca</taxon>
        <taxon>Gastropoda</taxon>
        <taxon>Heterobranchia</taxon>
        <taxon>Euthyneura</taxon>
        <taxon>Panpulmonata</taxon>
        <taxon>Sacoglossa</taxon>
        <taxon>Placobranchoidea</taxon>
        <taxon>Plakobranchidae</taxon>
        <taxon>Elysia</taxon>
    </lineage>
</organism>
<accession>A0AAE1EDD6</accession>
<evidence type="ECO:0000313" key="2">
    <source>
        <dbReference type="Proteomes" id="UP001283361"/>
    </source>
</evidence>
<dbReference type="EMBL" id="JAWDGP010000226">
    <property type="protein sequence ID" value="KAK3802575.1"/>
    <property type="molecule type" value="Genomic_DNA"/>
</dbReference>
<dbReference type="Proteomes" id="UP001283361">
    <property type="component" value="Unassembled WGS sequence"/>
</dbReference>
<gene>
    <name evidence="1" type="ORF">RRG08_032475</name>
</gene>
<name>A0AAE1EDD6_9GAST</name>
<dbReference type="AlphaFoldDB" id="A0AAE1EDD6"/>
<comment type="caution">
    <text evidence="1">The sequence shown here is derived from an EMBL/GenBank/DDBJ whole genome shotgun (WGS) entry which is preliminary data.</text>
</comment>
<proteinExistence type="predicted"/>
<sequence length="114" mass="11997">MERHQTLDGRGRLGGRTSSSNVMAVLQRGGAGIASGVVVCGGHCMMNDLSLNMLNDWTLASPPVVSPVASGGYLDPRRHPSQTSQERIMHARIKGFSSVAPDCTKIGPLRAAAL</sequence>